<evidence type="ECO:0000313" key="2">
    <source>
        <dbReference type="EMBL" id="MBE0360297.1"/>
    </source>
</evidence>
<reference evidence="2 3" key="1">
    <citation type="submission" date="2015-06" db="EMBL/GenBank/DDBJ databases">
        <title>Genome sequence of Pseudoalteromonas aliena.</title>
        <authorList>
            <person name="Xie B.-B."/>
            <person name="Rong J.-C."/>
            <person name="Qin Q.-L."/>
            <person name="Zhang Y.-Z."/>
        </authorList>
    </citation>
    <scope>NUCLEOTIDE SEQUENCE [LARGE SCALE GENOMIC DNA]</scope>
    <source>
        <strain evidence="2 3">SW19</strain>
    </source>
</reference>
<dbReference type="InterPro" id="IPR003540">
    <property type="entry name" value="ADP-ribosyltransferase"/>
</dbReference>
<dbReference type="PROSITE" id="PS51996">
    <property type="entry name" value="TR_MART"/>
    <property type="match status" value="1"/>
</dbReference>
<evidence type="ECO:0000259" key="1">
    <source>
        <dbReference type="Pfam" id="PF03496"/>
    </source>
</evidence>
<sequence>MQSSLKRLLKVATYDQFWNMVQLNHSKVNQEVKLIKDEAIALYAYTLCHPPLYKEINKALRDGDTNNFIIKLIDSAIKNLPIYRGKYVFRWTLPLLEEKEKLDSYEEVFEKAYLSTLKFPNEITMADPECILFKIEHLNGRDIALYSDDYSIDIQEVILPRGSSFINTLTRCDEIDYIIRQVT</sequence>
<dbReference type="Pfam" id="PF03496">
    <property type="entry name" value="ADPrib_exo_Tox"/>
    <property type="match status" value="1"/>
</dbReference>
<keyword evidence="3" id="KW-1185">Reference proteome</keyword>
<comment type="caution">
    <text evidence="2">The sequence shown here is derived from an EMBL/GenBank/DDBJ whole genome shotgun (WGS) entry which is preliminary data.</text>
</comment>
<dbReference type="Proteomes" id="UP000648482">
    <property type="component" value="Unassembled WGS sequence"/>
</dbReference>
<protein>
    <recommendedName>
        <fullName evidence="1">ADP ribosyltransferase domain-containing protein</fullName>
    </recommendedName>
</protein>
<accession>A0ABR9E165</accession>
<gene>
    <name evidence="2" type="ORF">PALI_a2264</name>
</gene>
<dbReference type="RefSeq" id="WP_193156068.1">
    <property type="nucleotide sequence ID" value="NZ_AQGU01000026.1"/>
</dbReference>
<dbReference type="EMBL" id="AQGU01000026">
    <property type="protein sequence ID" value="MBE0360297.1"/>
    <property type="molecule type" value="Genomic_DNA"/>
</dbReference>
<dbReference type="Gene3D" id="3.90.176.10">
    <property type="entry name" value="Toxin ADP-ribosyltransferase, Chain A, domain 1"/>
    <property type="match status" value="1"/>
</dbReference>
<dbReference type="SUPFAM" id="SSF56399">
    <property type="entry name" value="ADP-ribosylation"/>
    <property type="match status" value="1"/>
</dbReference>
<name>A0ABR9E165_9GAMM</name>
<feature type="domain" description="ADP ribosyltransferase" evidence="1">
    <location>
        <begin position="33"/>
        <end position="165"/>
    </location>
</feature>
<evidence type="ECO:0000313" key="3">
    <source>
        <dbReference type="Proteomes" id="UP000648482"/>
    </source>
</evidence>
<organism evidence="2 3">
    <name type="scientific">Pseudoalteromonas aliena SW19</name>
    <dbReference type="NCBI Taxonomy" id="1314866"/>
    <lineage>
        <taxon>Bacteria</taxon>
        <taxon>Pseudomonadati</taxon>
        <taxon>Pseudomonadota</taxon>
        <taxon>Gammaproteobacteria</taxon>
        <taxon>Alteromonadales</taxon>
        <taxon>Pseudoalteromonadaceae</taxon>
        <taxon>Pseudoalteromonas</taxon>
    </lineage>
</organism>
<proteinExistence type="predicted"/>